<sequence>MRMLPKSDKLRYVESWLIRLRFSSPPPPLGPPLRLRLAVGGTARAGGRRRAPSRAGARRRPCPYRFLMVLLLRPAPWISVPPLLRMTARWPAAVRVHEDLDGASMGRGTGRDWSAGAPVSEQKSSRKTRSSRPPAGDLSRLQGHASTGLLRRCAMI</sequence>
<protein>
    <submittedName>
        <fullName evidence="2">Uncharacterized protein</fullName>
    </submittedName>
</protein>
<accession>A0A2T8KSE1</accession>
<evidence type="ECO:0000313" key="2">
    <source>
        <dbReference type="EMBL" id="PVH65080.1"/>
    </source>
</evidence>
<name>A0A2T8KSE1_9POAL</name>
<feature type="region of interest" description="Disordered" evidence="1">
    <location>
        <begin position="101"/>
        <end position="143"/>
    </location>
</feature>
<proteinExistence type="predicted"/>
<evidence type="ECO:0000256" key="1">
    <source>
        <dbReference type="SAM" id="MobiDB-lite"/>
    </source>
</evidence>
<dbReference type="EMBL" id="CM008047">
    <property type="protein sequence ID" value="PVH65080.1"/>
    <property type="molecule type" value="Genomic_DNA"/>
</dbReference>
<dbReference type="Proteomes" id="UP000243499">
    <property type="component" value="Chromosome 2"/>
</dbReference>
<organism evidence="2">
    <name type="scientific">Panicum hallii</name>
    <dbReference type="NCBI Taxonomy" id="206008"/>
    <lineage>
        <taxon>Eukaryota</taxon>
        <taxon>Viridiplantae</taxon>
        <taxon>Streptophyta</taxon>
        <taxon>Embryophyta</taxon>
        <taxon>Tracheophyta</taxon>
        <taxon>Spermatophyta</taxon>
        <taxon>Magnoliopsida</taxon>
        <taxon>Liliopsida</taxon>
        <taxon>Poales</taxon>
        <taxon>Poaceae</taxon>
        <taxon>PACMAD clade</taxon>
        <taxon>Panicoideae</taxon>
        <taxon>Panicodae</taxon>
        <taxon>Paniceae</taxon>
        <taxon>Panicinae</taxon>
        <taxon>Panicum</taxon>
        <taxon>Panicum sect. Panicum</taxon>
    </lineage>
</organism>
<dbReference type="AlphaFoldDB" id="A0A2T8KSE1"/>
<dbReference type="Gramene" id="PVH65080">
    <property type="protein sequence ID" value="PVH65080"/>
    <property type="gene ID" value="PAHAL_2G418300"/>
</dbReference>
<gene>
    <name evidence="2" type="ORF">PAHAL_2G418300</name>
</gene>
<reference evidence="2" key="1">
    <citation type="submission" date="2018-04" db="EMBL/GenBank/DDBJ databases">
        <title>WGS assembly of Panicum hallii.</title>
        <authorList>
            <person name="Lovell J."/>
            <person name="Jenkins J."/>
            <person name="Lowry D."/>
            <person name="Mamidi S."/>
            <person name="Sreedasyam A."/>
            <person name="Weng X."/>
            <person name="Barry K."/>
            <person name="Bonette J."/>
            <person name="Campitelli B."/>
            <person name="Daum C."/>
            <person name="Gordon S."/>
            <person name="Gould B."/>
            <person name="Lipzen A."/>
            <person name="Macqueen A."/>
            <person name="Palacio-Mejia J."/>
            <person name="Plott C."/>
            <person name="Shakirov E."/>
            <person name="Shu S."/>
            <person name="Yoshinaga Y."/>
            <person name="Zane M."/>
            <person name="Rokhsar D."/>
            <person name="Grimwood J."/>
            <person name="Schmutz J."/>
            <person name="Juenger T."/>
        </authorList>
    </citation>
    <scope>NUCLEOTIDE SEQUENCE [LARGE SCALE GENOMIC DNA]</scope>
    <source>
        <strain evidence="2">FIL2</strain>
    </source>
</reference>